<dbReference type="PANTHER" id="PTHR41771:SF1">
    <property type="entry name" value="MEMBRANE PROTEIN"/>
    <property type="match status" value="1"/>
</dbReference>
<dbReference type="InterPro" id="IPR012507">
    <property type="entry name" value="YibE_F"/>
</dbReference>
<keyword evidence="1" id="KW-0472">Membrane</keyword>
<evidence type="ECO:0000313" key="3">
    <source>
        <dbReference type="Proteomes" id="UP000247922"/>
    </source>
</evidence>
<feature type="transmembrane region" description="Helical" evidence="1">
    <location>
        <begin position="127"/>
        <end position="143"/>
    </location>
</feature>
<feature type="transmembrane region" description="Helical" evidence="1">
    <location>
        <begin position="176"/>
        <end position="196"/>
    </location>
</feature>
<accession>A0A2V3W2A6</accession>
<dbReference type="Pfam" id="PF07907">
    <property type="entry name" value="YibE_F"/>
    <property type="match status" value="1"/>
</dbReference>
<feature type="transmembrane region" description="Helical" evidence="1">
    <location>
        <begin position="297"/>
        <end position="323"/>
    </location>
</feature>
<feature type="transmembrane region" description="Helical" evidence="1">
    <location>
        <begin position="150"/>
        <end position="170"/>
    </location>
</feature>
<keyword evidence="1" id="KW-0812">Transmembrane</keyword>
<feature type="transmembrane region" description="Helical" evidence="1">
    <location>
        <begin position="12"/>
        <end position="30"/>
    </location>
</feature>
<dbReference type="EMBL" id="QJJR01000016">
    <property type="protein sequence ID" value="PXW87324.1"/>
    <property type="molecule type" value="Genomic_DNA"/>
</dbReference>
<comment type="caution">
    <text evidence="2">The sequence shown here is derived from an EMBL/GenBank/DDBJ whole genome shotgun (WGS) entry which is preliminary data.</text>
</comment>
<name>A0A2V3W2A6_9BACI</name>
<reference evidence="2 3" key="1">
    <citation type="submission" date="2018-05" db="EMBL/GenBank/DDBJ databases">
        <title>Genomic Encyclopedia of Type Strains, Phase IV (KMG-IV): sequencing the most valuable type-strain genomes for metagenomic binning, comparative biology and taxonomic classification.</title>
        <authorList>
            <person name="Goeker M."/>
        </authorList>
    </citation>
    <scope>NUCLEOTIDE SEQUENCE [LARGE SCALE GENOMIC DNA]</scope>
    <source>
        <strain evidence="2 3">DSM 22440</strain>
    </source>
</reference>
<dbReference type="OrthoDB" id="5753718at2"/>
<feature type="transmembrane region" description="Helical" evidence="1">
    <location>
        <begin position="203"/>
        <end position="227"/>
    </location>
</feature>
<keyword evidence="1" id="KW-1133">Transmembrane helix</keyword>
<protein>
    <submittedName>
        <fullName evidence="2">Putative membrane protein</fullName>
    </submittedName>
</protein>
<evidence type="ECO:0000256" key="1">
    <source>
        <dbReference type="SAM" id="Phobius"/>
    </source>
</evidence>
<keyword evidence="3" id="KW-1185">Reference proteome</keyword>
<feature type="transmembrane region" description="Helical" evidence="1">
    <location>
        <begin position="247"/>
        <end position="276"/>
    </location>
</feature>
<dbReference type="Proteomes" id="UP000247922">
    <property type="component" value="Unassembled WGS sequence"/>
</dbReference>
<organism evidence="2 3">
    <name type="scientific">Streptohalobacillus salinus</name>
    <dbReference type="NCBI Taxonomy" id="621096"/>
    <lineage>
        <taxon>Bacteria</taxon>
        <taxon>Bacillati</taxon>
        <taxon>Bacillota</taxon>
        <taxon>Bacilli</taxon>
        <taxon>Bacillales</taxon>
        <taxon>Bacillaceae</taxon>
        <taxon>Streptohalobacillus</taxon>
    </lineage>
</organism>
<dbReference type="RefSeq" id="WP_110252087.1">
    <property type="nucleotide sequence ID" value="NZ_QJJR01000016.1"/>
</dbReference>
<evidence type="ECO:0000313" key="2">
    <source>
        <dbReference type="EMBL" id="PXW87324.1"/>
    </source>
</evidence>
<proteinExistence type="predicted"/>
<gene>
    <name evidence="2" type="ORF">DES38_11611</name>
</gene>
<feature type="transmembrane region" description="Helical" evidence="1">
    <location>
        <begin position="343"/>
        <end position="365"/>
    </location>
</feature>
<dbReference type="AlphaFoldDB" id="A0A2V3W2A6"/>
<sequence>MYPFKAMRRRPLSMLIAMVVLAWAGIYLMLNSPSFYDEPLAVIINQTQLDQEVITDETESVDTIYRNEINVRLLNTAFKGEQLTLMYQYSDSKVYHDALAVGDEVFISLRETAEGLSGEVVDEKRDQPVLFLLVAFLLVMIVIGRKEGLFAMVSLALNTAIMAMLIWYFVANEGSSLLALMGIAVILMTVTSLFFVSGITYKTWASVCATLLGTGVMLLISLIVLDATHHAGLRFEEMGFLTRHPEAVFTAGILVGALGAVMDVAVTINSSLFSLYQQDPTISYRQLRKAGQAIGEDIMGTMTNIIFFAYISGTIPTLLIYLLNDAPLGFVLEMNLSLELVRALSGGIGIVLSIPISLSVSLLFIRFMRKKQSATAHEEVNTWTH</sequence>
<dbReference type="PANTHER" id="PTHR41771">
    <property type="entry name" value="MEMBRANE PROTEIN-RELATED"/>
    <property type="match status" value="1"/>
</dbReference>